<protein>
    <submittedName>
        <fullName evidence="3">YlxR family protein</fullName>
    </submittedName>
</protein>
<proteinExistence type="predicted"/>
<feature type="domain" description="YlxR" evidence="2">
    <location>
        <begin position="5"/>
        <end position="77"/>
    </location>
</feature>
<evidence type="ECO:0000256" key="1">
    <source>
        <dbReference type="SAM" id="MobiDB-lite"/>
    </source>
</evidence>
<dbReference type="SUPFAM" id="SSF64376">
    <property type="entry name" value="YlxR-like"/>
    <property type="match status" value="1"/>
</dbReference>
<dbReference type="InterPro" id="IPR007393">
    <property type="entry name" value="YlxR_dom"/>
</dbReference>
<accession>A0ABS3SHG3</accession>
<comment type="caution">
    <text evidence="3">The sequence shown here is derived from an EMBL/GenBank/DDBJ whole genome shotgun (WGS) entry which is preliminary data.</text>
</comment>
<gene>
    <name evidence="3" type="ORF">J4035_07130</name>
</gene>
<dbReference type="EMBL" id="JAGFBM010000003">
    <property type="protein sequence ID" value="MBO3084410.1"/>
    <property type="molecule type" value="Genomic_DNA"/>
</dbReference>
<evidence type="ECO:0000259" key="2">
    <source>
        <dbReference type="Pfam" id="PF04296"/>
    </source>
</evidence>
<sequence>MGPLRTCVGCRATGPRSALLRVVVERGGTGAFEVPELVVDVGRRMPGRGAWLHPEPGCLEKAERKRAFGRALRVAGQPGTSAVHRHLERQQQDVVG</sequence>
<dbReference type="PANTHER" id="PTHR34215">
    <property type="entry name" value="BLL0784 PROTEIN"/>
    <property type="match status" value="1"/>
</dbReference>
<name>A0ABS3SHG3_9CELL</name>
<dbReference type="Pfam" id="PF04296">
    <property type="entry name" value="YlxR"/>
    <property type="match status" value="1"/>
</dbReference>
<dbReference type="InterPro" id="IPR037465">
    <property type="entry name" value="YlxR"/>
</dbReference>
<dbReference type="InterPro" id="IPR035931">
    <property type="entry name" value="YlxR-like_sf"/>
</dbReference>
<evidence type="ECO:0000313" key="4">
    <source>
        <dbReference type="Proteomes" id="UP000678317"/>
    </source>
</evidence>
<dbReference type="PANTHER" id="PTHR34215:SF1">
    <property type="entry name" value="YLXR DOMAIN-CONTAINING PROTEIN"/>
    <property type="match status" value="1"/>
</dbReference>
<feature type="region of interest" description="Disordered" evidence="1">
    <location>
        <begin position="75"/>
        <end position="96"/>
    </location>
</feature>
<dbReference type="Gene3D" id="3.30.1230.10">
    <property type="entry name" value="YlxR-like"/>
    <property type="match status" value="1"/>
</dbReference>
<keyword evidence="4" id="KW-1185">Reference proteome</keyword>
<dbReference type="RefSeq" id="WP_208289178.1">
    <property type="nucleotide sequence ID" value="NZ_CP074404.1"/>
</dbReference>
<organism evidence="3 4">
    <name type="scientific">Cellulomonas fengjieae</name>
    <dbReference type="NCBI Taxonomy" id="2819978"/>
    <lineage>
        <taxon>Bacteria</taxon>
        <taxon>Bacillati</taxon>
        <taxon>Actinomycetota</taxon>
        <taxon>Actinomycetes</taxon>
        <taxon>Micrococcales</taxon>
        <taxon>Cellulomonadaceae</taxon>
        <taxon>Cellulomonas</taxon>
    </lineage>
</organism>
<reference evidence="3 4" key="1">
    <citation type="submission" date="2021-03" db="EMBL/GenBank/DDBJ databases">
        <title>novel species in genus Cellulomonas.</title>
        <authorList>
            <person name="Zhang G."/>
        </authorList>
    </citation>
    <scope>NUCLEOTIDE SEQUENCE [LARGE SCALE GENOMIC DNA]</scope>
    <source>
        <strain evidence="4">zg-ZUI188</strain>
    </source>
</reference>
<dbReference type="Proteomes" id="UP000678317">
    <property type="component" value="Unassembled WGS sequence"/>
</dbReference>
<evidence type="ECO:0000313" key="3">
    <source>
        <dbReference type="EMBL" id="MBO3084410.1"/>
    </source>
</evidence>